<evidence type="ECO:0000256" key="3">
    <source>
        <dbReference type="ARBA" id="ARBA00022630"/>
    </source>
</evidence>
<dbReference type="RefSeq" id="WP_113955265.1">
    <property type="nucleotide sequence ID" value="NZ_QNRT01000004.1"/>
</dbReference>
<evidence type="ECO:0000259" key="7">
    <source>
        <dbReference type="Pfam" id="PF00441"/>
    </source>
</evidence>
<name>A0A395JHJ0_9GAMM</name>
<dbReference type="InterPro" id="IPR009100">
    <property type="entry name" value="AcylCoA_DH/oxidase_NM_dom_sf"/>
</dbReference>
<dbReference type="EMBL" id="QNRT01000004">
    <property type="protein sequence ID" value="RBP49376.1"/>
    <property type="molecule type" value="Genomic_DNA"/>
</dbReference>
<feature type="domain" description="Acyl-CoA dehydrogenase/oxidase N-terminal" evidence="9">
    <location>
        <begin position="5"/>
        <end position="117"/>
    </location>
</feature>
<dbReference type="InterPro" id="IPR006089">
    <property type="entry name" value="Acyl-CoA_DH_CS"/>
</dbReference>
<dbReference type="Gene3D" id="1.20.140.10">
    <property type="entry name" value="Butyryl-CoA Dehydrogenase, subunit A, domain 3"/>
    <property type="match status" value="1"/>
</dbReference>
<dbReference type="InterPro" id="IPR006091">
    <property type="entry name" value="Acyl-CoA_Oxase/DH_mid-dom"/>
</dbReference>
<evidence type="ECO:0000256" key="4">
    <source>
        <dbReference type="ARBA" id="ARBA00022827"/>
    </source>
</evidence>
<evidence type="ECO:0000313" key="11">
    <source>
        <dbReference type="Proteomes" id="UP000253083"/>
    </source>
</evidence>
<dbReference type="PANTHER" id="PTHR43884:SF12">
    <property type="entry name" value="ISOVALERYL-COA DEHYDROGENASE, MITOCHONDRIAL-RELATED"/>
    <property type="match status" value="1"/>
</dbReference>
<keyword evidence="4 6" id="KW-0274">FAD</keyword>
<dbReference type="Proteomes" id="UP000253083">
    <property type="component" value="Unassembled WGS sequence"/>
</dbReference>
<comment type="caution">
    <text evidence="10">The sequence shown here is derived from an EMBL/GenBank/DDBJ whole genome shotgun (WGS) entry which is preliminary data.</text>
</comment>
<protein>
    <submittedName>
        <fullName evidence="10">Acyl-CoA dehydrogenase</fullName>
    </submittedName>
</protein>
<comment type="cofactor">
    <cofactor evidence="1 6">
        <name>FAD</name>
        <dbReference type="ChEBI" id="CHEBI:57692"/>
    </cofactor>
</comment>
<dbReference type="Pfam" id="PF02770">
    <property type="entry name" value="Acyl-CoA_dh_M"/>
    <property type="match status" value="1"/>
</dbReference>
<feature type="domain" description="Acyl-CoA dehydrogenase/oxidase C-terminal" evidence="7">
    <location>
        <begin position="228"/>
        <end position="376"/>
    </location>
</feature>
<dbReference type="GO" id="GO:0050660">
    <property type="term" value="F:flavin adenine dinucleotide binding"/>
    <property type="evidence" value="ECO:0007669"/>
    <property type="project" value="InterPro"/>
</dbReference>
<feature type="domain" description="Acyl-CoA oxidase/dehydrogenase middle" evidence="8">
    <location>
        <begin position="121"/>
        <end position="216"/>
    </location>
</feature>
<dbReference type="InterPro" id="IPR013786">
    <property type="entry name" value="AcylCoA_DH/ox_N"/>
</dbReference>
<dbReference type="Pfam" id="PF02771">
    <property type="entry name" value="Acyl-CoA_dh_N"/>
    <property type="match status" value="1"/>
</dbReference>
<evidence type="ECO:0000259" key="8">
    <source>
        <dbReference type="Pfam" id="PF02770"/>
    </source>
</evidence>
<evidence type="ECO:0000259" key="9">
    <source>
        <dbReference type="Pfam" id="PF02771"/>
    </source>
</evidence>
<dbReference type="FunCoup" id="A0A395JHJ0">
    <property type="interactions" value="486"/>
</dbReference>
<gene>
    <name evidence="10" type="ORF">DFR28_104307</name>
</gene>
<dbReference type="Gene3D" id="2.40.110.10">
    <property type="entry name" value="Butyryl-CoA Dehydrogenase, subunit A, domain 2"/>
    <property type="match status" value="1"/>
</dbReference>
<dbReference type="AlphaFoldDB" id="A0A395JHJ0"/>
<dbReference type="PROSITE" id="PS00073">
    <property type="entry name" value="ACYL_COA_DH_2"/>
    <property type="match status" value="1"/>
</dbReference>
<sequence>MRNFTEEQTMFREAYRKFLEQDIAPNMPQWRENGIVDREAFTKAGAQGFLMVWPDEKYGGLGDSDFRYEQIIIEETVRQQCGEWFNTLHSRLVGPYLYKYATEEQRERFLPGCVSGEKILAIAMTEPDAGSDLSGMRTTVKDAGDHFVLNGSKTYISNGILADYVVVAAKLEGAESSHAMVLMVVERGMEGFERGRNLDKMGLKAQDTAELFFNNVKVPKDNVLGEPGKGFFYLMEGLAEERLLNAVGTISSARKAFDVTRAFVMERKAFGKKVSDFQNTQFTMAEMDAEIEVAQVYLDHCVEMHNQGKLTANMGAKLKLIGAETEWKMMDLGVQLHGGAGYMQEYDICRMFTDARISRIYAGTSEIMKLILGRDIFSDSYQSLLD</sequence>
<dbReference type="FunFam" id="2.40.110.10:FF:000002">
    <property type="entry name" value="Acyl-CoA dehydrogenase fadE12"/>
    <property type="match status" value="1"/>
</dbReference>
<dbReference type="SUPFAM" id="SSF56645">
    <property type="entry name" value="Acyl-CoA dehydrogenase NM domain-like"/>
    <property type="match status" value="1"/>
</dbReference>
<dbReference type="PANTHER" id="PTHR43884">
    <property type="entry name" value="ACYL-COA DEHYDROGENASE"/>
    <property type="match status" value="1"/>
</dbReference>
<evidence type="ECO:0000256" key="5">
    <source>
        <dbReference type="ARBA" id="ARBA00023002"/>
    </source>
</evidence>
<reference evidence="10 11" key="1">
    <citation type="submission" date="2018-06" db="EMBL/GenBank/DDBJ databases">
        <title>Genomic Encyclopedia of Type Strains, Phase IV (KMG-IV): sequencing the most valuable type-strain genomes for metagenomic binning, comparative biology and taxonomic classification.</title>
        <authorList>
            <person name="Goeker M."/>
        </authorList>
    </citation>
    <scope>NUCLEOTIDE SEQUENCE [LARGE SCALE GENOMIC DNA]</scope>
    <source>
        <strain evidence="10 11">DSM 24032</strain>
    </source>
</reference>
<evidence type="ECO:0000256" key="6">
    <source>
        <dbReference type="RuleBase" id="RU362125"/>
    </source>
</evidence>
<dbReference type="InterPro" id="IPR037069">
    <property type="entry name" value="AcylCoA_DH/ox_N_sf"/>
</dbReference>
<evidence type="ECO:0000313" key="10">
    <source>
        <dbReference type="EMBL" id="RBP49376.1"/>
    </source>
</evidence>
<organism evidence="10 11">
    <name type="scientific">Arenicella xantha</name>
    <dbReference type="NCBI Taxonomy" id="644221"/>
    <lineage>
        <taxon>Bacteria</taxon>
        <taxon>Pseudomonadati</taxon>
        <taxon>Pseudomonadota</taxon>
        <taxon>Gammaproteobacteria</taxon>
        <taxon>Arenicellales</taxon>
        <taxon>Arenicellaceae</taxon>
        <taxon>Arenicella</taxon>
    </lineage>
</organism>
<keyword evidence="11" id="KW-1185">Reference proteome</keyword>
<proteinExistence type="inferred from homology"/>
<evidence type="ECO:0000256" key="2">
    <source>
        <dbReference type="ARBA" id="ARBA00009347"/>
    </source>
</evidence>
<dbReference type="InterPro" id="IPR036250">
    <property type="entry name" value="AcylCo_DH-like_C"/>
</dbReference>
<dbReference type="InterPro" id="IPR009075">
    <property type="entry name" value="AcylCo_DH/oxidase_C"/>
</dbReference>
<evidence type="ECO:0000256" key="1">
    <source>
        <dbReference type="ARBA" id="ARBA00001974"/>
    </source>
</evidence>
<dbReference type="Pfam" id="PF00441">
    <property type="entry name" value="Acyl-CoA_dh_1"/>
    <property type="match status" value="1"/>
</dbReference>
<dbReference type="InterPro" id="IPR046373">
    <property type="entry name" value="Acyl-CoA_Oxase/DH_mid-dom_sf"/>
</dbReference>
<dbReference type="Gene3D" id="1.10.540.10">
    <property type="entry name" value="Acyl-CoA dehydrogenase/oxidase, N-terminal domain"/>
    <property type="match status" value="1"/>
</dbReference>
<dbReference type="GO" id="GO:0003995">
    <property type="term" value="F:acyl-CoA dehydrogenase activity"/>
    <property type="evidence" value="ECO:0007669"/>
    <property type="project" value="InterPro"/>
</dbReference>
<comment type="similarity">
    <text evidence="2 6">Belongs to the acyl-CoA dehydrogenase family.</text>
</comment>
<dbReference type="PROSITE" id="PS00072">
    <property type="entry name" value="ACYL_COA_DH_1"/>
    <property type="match status" value="1"/>
</dbReference>
<accession>A0A395JHJ0</accession>
<dbReference type="InParanoid" id="A0A395JHJ0"/>
<dbReference type="FunFam" id="1.20.140.10:FF:000001">
    <property type="entry name" value="Acyl-CoA dehydrogenase"/>
    <property type="match status" value="1"/>
</dbReference>
<dbReference type="SUPFAM" id="SSF47203">
    <property type="entry name" value="Acyl-CoA dehydrogenase C-terminal domain-like"/>
    <property type="match status" value="1"/>
</dbReference>
<dbReference type="OrthoDB" id="6138585at2"/>
<keyword evidence="5 6" id="KW-0560">Oxidoreductase</keyword>
<keyword evidence="3 6" id="KW-0285">Flavoprotein</keyword>